<feature type="compositionally biased region" description="Basic and acidic residues" evidence="1">
    <location>
        <begin position="74"/>
        <end position="102"/>
    </location>
</feature>
<reference evidence="2 3" key="1">
    <citation type="submission" date="2019-07" db="EMBL/GenBank/DDBJ databases">
        <title>R&amp;d 2014.</title>
        <authorList>
            <person name="Klenk H.-P."/>
        </authorList>
    </citation>
    <scope>NUCLEOTIDE SEQUENCE [LARGE SCALE GENOMIC DNA]</scope>
    <source>
        <strain evidence="2 3">DSM 45764</strain>
    </source>
</reference>
<evidence type="ECO:0000256" key="1">
    <source>
        <dbReference type="SAM" id="MobiDB-lite"/>
    </source>
</evidence>
<organism evidence="2 3">
    <name type="scientific">Modestobacter roseus</name>
    <dbReference type="NCBI Taxonomy" id="1181884"/>
    <lineage>
        <taxon>Bacteria</taxon>
        <taxon>Bacillati</taxon>
        <taxon>Actinomycetota</taxon>
        <taxon>Actinomycetes</taxon>
        <taxon>Geodermatophilales</taxon>
        <taxon>Geodermatophilaceae</taxon>
        <taxon>Modestobacter</taxon>
    </lineage>
</organism>
<protein>
    <submittedName>
        <fullName evidence="2">Uncharacterized protein</fullName>
    </submittedName>
</protein>
<accession>A0A562ISA3</accession>
<dbReference type="Proteomes" id="UP000321490">
    <property type="component" value="Unassembled WGS sequence"/>
</dbReference>
<dbReference type="EMBL" id="VLKF01000001">
    <property type="protein sequence ID" value="TWH73706.1"/>
    <property type="molecule type" value="Genomic_DNA"/>
</dbReference>
<dbReference type="AlphaFoldDB" id="A0A562ISA3"/>
<dbReference type="OrthoDB" id="5196393at2"/>
<evidence type="ECO:0000313" key="2">
    <source>
        <dbReference type="EMBL" id="TWH73706.1"/>
    </source>
</evidence>
<sequence>MSKRTVVAGAAWLALTVLAFLADPILGAVVLIFGAIGVVMVQLASTWDEHPDFEAREQARAERRKVKWEANAPARDRDRERYQAHKARQAEKAARAQDRAER</sequence>
<evidence type="ECO:0000313" key="3">
    <source>
        <dbReference type="Proteomes" id="UP000321490"/>
    </source>
</evidence>
<name>A0A562ISA3_9ACTN</name>
<keyword evidence="3" id="KW-1185">Reference proteome</keyword>
<comment type="caution">
    <text evidence="2">The sequence shown here is derived from an EMBL/GenBank/DDBJ whole genome shotgun (WGS) entry which is preliminary data.</text>
</comment>
<proteinExistence type="predicted"/>
<feature type="region of interest" description="Disordered" evidence="1">
    <location>
        <begin position="64"/>
        <end position="102"/>
    </location>
</feature>
<dbReference type="RefSeq" id="WP_153357772.1">
    <property type="nucleotide sequence ID" value="NZ_JABGDC010000026.1"/>
</dbReference>
<gene>
    <name evidence="2" type="ORF">JD78_02230</name>
</gene>